<feature type="transmembrane region" description="Helical" evidence="1">
    <location>
        <begin position="176"/>
        <end position="197"/>
    </location>
</feature>
<keyword evidence="1" id="KW-0472">Membrane</keyword>
<reference evidence="2" key="1">
    <citation type="submission" date="2020-10" db="EMBL/GenBank/DDBJ databases">
        <title>Ca. Dormibacterota MAGs.</title>
        <authorList>
            <person name="Montgomery K."/>
        </authorList>
    </citation>
    <scope>NUCLEOTIDE SEQUENCE [LARGE SCALE GENOMIC DNA]</scope>
    <source>
        <strain evidence="2">SC8812_S17_10</strain>
    </source>
</reference>
<feature type="non-terminal residue" evidence="2">
    <location>
        <position position="1"/>
    </location>
</feature>
<name>A0A934K014_9BACT</name>
<keyword evidence="1" id="KW-0812">Transmembrane</keyword>
<organism evidence="2 3">
    <name type="scientific">Candidatus Nephthysia bennettiae</name>
    <dbReference type="NCBI Taxonomy" id="3127016"/>
    <lineage>
        <taxon>Bacteria</taxon>
        <taxon>Bacillati</taxon>
        <taxon>Candidatus Dormiibacterota</taxon>
        <taxon>Candidatus Dormibacteria</taxon>
        <taxon>Candidatus Dormibacterales</taxon>
        <taxon>Candidatus Dormibacteraceae</taxon>
        <taxon>Candidatus Nephthysia</taxon>
    </lineage>
</organism>
<feature type="transmembrane region" description="Helical" evidence="1">
    <location>
        <begin position="145"/>
        <end position="164"/>
    </location>
</feature>
<feature type="transmembrane region" description="Helical" evidence="1">
    <location>
        <begin position="244"/>
        <end position="266"/>
    </location>
</feature>
<evidence type="ECO:0000256" key="1">
    <source>
        <dbReference type="SAM" id="Phobius"/>
    </source>
</evidence>
<keyword evidence="1" id="KW-1133">Transmembrane helix</keyword>
<evidence type="ECO:0000313" key="3">
    <source>
        <dbReference type="Proteomes" id="UP000612893"/>
    </source>
</evidence>
<feature type="transmembrane region" description="Helical" evidence="1">
    <location>
        <begin position="27"/>
        <end position="48"/>
    </location>
</feature>
<evidence type="ECO:0000313" key="2">
    <source>
        <dbReference type="EMBL" id="MBJ7599051.1"/>
    </source>
</evidence>
<feature type="transmembrane region" description="Helical" evidence="1">
    <location>
        <begin position="89"/>
        <end position="108"/>
    </location>
</feature>
<dbReference type="AlphaFoldDB" id="A0A934K014"/>
<comment type="caution">
    <text evidence="2">The sequence shown here is derived from an EMBL/GenBank/DDBJ whole genome shotgun (WGS) entry which is preliminary data.</text>
</comment>
<feature type="transmembrane region" description="Helical" evidence="1">
    <location>
        <begin position="209"/>
        <end position="232"/>
    </location>
</feature>
<dbReference type="Proteomes" id="UP000612893">
    <property type="component" value="Unassembled WGS sequence"/>
</dbReference>
<keyword evidence="3" id="KW-1185">Reference proteome</keyword>
<accession>A0A934K014</accession>
<protein>
    <submittedName>
        <fullName evidence="2">Uncharacterized protein</fullName>
    </submittedName>
</protein>
<dbReference type="EMBL" id="JAEKNR010000137">
    <property type="protein sequence ID" value="MBJ7599051.1"/>
    <property type="molecule type" value="Genomic_DNA"/>
</dbReference>
<feature type="transmembrane region" description="Helical" evidence="1">
    <location>
        <begin position="60"/>
        <end position="77"/>
    </location>
</feature>
<proteinExistence type="predicted"/>
<sequence length="269" mass="27971">RMRGPALAALLLGAGWSFTRAGGALGRVGGLCLALAVVAAAGLLPYLADFDREEPAASSSLAWTAFFAPVLALALLPRVLPALTVDEGTVFAATLIALGLLNLAWGGVGAWRTADLADAWRYSFVADWGLALAGMGLLLRDGREAAYLGLLAMTVVRLPLYLRARPGLLRSSPRRLGPTTVLVALLLAGMAPFSGFPVRLLTLRAATGLWWPLALVLLVLLLLAAVGSFRLARTLEAGRGRTALAFYAVLALSLALGLAPGGFLTLGGY</sequence>
<gene>
    <name evidence="2" type="ORF">JF922_13340</name>
</gene>